<feature type="compositionally biased region" description="Polar residues" evidence="1">
    <location>
        <begin position="451"/>
        <end position="460"/>
    </location>
</feature>
<feature type="compositionally biased region" description="Low complexity" evidence="1">
    <location>
        <begin position="426"/>
        <end position="441"/>
    </location>
</feature>
<feature type="compositionally biased region" description="Polar residues" evidence="1">
    <location>
        <begin position="346"/>
        <end position="363"/>
    </location>
</feature>
<feature type="compositionally biased region" description="Low complexity" evidence="1">
    <location>
        <begin position="462"/>
        <end position="489"/>
    </location>
</feature>
<reference evidence="2 3" key="1">
    <citation type="journal article" date="2024" name="J Genomics">
        <title>Draft genome sequencing and assembly of Favolaschia claudopus CIRM-BRFM 2984 isolated from oak limbs.</title>
        <authorList>
            <person name="Navarro D."/>
            <person name="Drula E."/>
            <person name="Chaduli D."/>
            <person name="Cazenave R."/>
            <person name="Ahrendt S."/>
            <person name="Wang J."/>
            <person name="Lipzen A."/>
            <person name="Daum C."/>
            <person name="Barry K."/>
            <person name="Grigoriev I.V."/>
            <person name="Favel A."/>
            <person name="Rosso M.N."/>
            <person name="Martin F."/>
        </authorList>
    </citation>
    <scope>NUCLEOTIDE SEQUENCE [LARGE SCALE GENOMIC DNA]</scope>
    <source>
        <strain evidence="2 3">CIRM-BRFM 2984</strain>
    </source>
</reference>
<protein>
    <submittedName>
        <fullName evidence="2">Uncharacterized protein</fullName>
    </submittedName>
</protein>
<accession>A0AAW0A1Q1</accession>
<proteinExistence type="predicted"/>
<feature type="compositionally biased region" description="Low complexity" evidence="1">
    <location>
        <begin position="134"/>
        <end position="152"/>
    </location>
</feature>
<sequence>MRHPFPQYFLNSHTDALPPRLTPRLDLHHIQLKLHSVLSAVKITTDHPPAPPRPPRGPERVPPWAGEWTELAEGFGELLWRFAFVHSALDRGMTLGFVSMASHQYPGRPSLMSALAGMRVSTPPPTLPSHPHPRSQQQQQQQQPYSPSPSRSQPHKHPIPSPQQQQPHAPQPRRAALFSPFAPMSASGSSSSTERMQLPRQTQTPPRPASASVFSTTPNPHAPNTNTSTNPNSNLISSSSTSTHTTPSRSEQLLRDALRRGSVGSAARPQGLNSPLSRSASTSTKGHGRGGQGHGRSWSVQIQGVGGLTASPSEGGRQLKRQRHEDVVDGGGGRGGVYGGDAEFSPSASGSRGYHSTSNSPAQVRLQQQRAGALAVLEGGQREDRERERDPEHEALKARLERVLASGDRTTSRERTSASGFTGTRSSLPGSDYSASSASSGGQAGRRMSFAANTSPSTSAGVVKPSSVSTNPNSNPNAHAERTMTTTPRPYTPTPKTPMPPRTPTQGSPNLQRGNGTQERTPTKRGMGRRGELEVGVGVGVEVRCL</sequence>
<feature type="region of interest" description="Disordered" evidence="1">
    <location>
        <begin position="401"/>
        <end position="532"/>
    </location>
</feature>
<feature type="compositionally biased region" description="Polar residues" evidence="1">
    <location>
        <begin position="271"/>
        <end position="285"/>
    </location>
</feature>
<feature type="compositionally biased region" description="Pro residues" evidence="1">
    <location>
        <begin position="490"/>
        <end position="503"/>
    </location>
</feature>
<comment type="caution">
    <text evidence="2">The sequence shown here is derived from an EMBL/GenBank/DDBJ whole genome shotgun (WGS) entry which is preliminary data.</text>
</comment>
<organism evidence="2 3">
    <name type="scientific">Favolaschia claudopus</name>
    <dbReference type="NCBI Taxonomy" id="2862362"/>
    <lineage>
        <taxon>Eukaryota</taxon>
        <taxon>Fungi</taxon>
        <taxon>Dikarya</taxon>
        <taxon>Basidiomycota</taxon>
        <taxon>Agaricomycotina</taxon>
        <taxon>Agaricomycetes</taxon>
        <taxon>Agaricomycetidae</taxon>
        <taxon>Agaricales</taxon>
        <taxon>Marasmiineae</taxon>
        <taxon>Mycenaceae</taxon>
        <taxon>Favolaschia</taxon>
    </lineage>
</organism>
<dbReference type="Proteomes" id="UP001362999">
    <property type="component" value="Unassembled WGS sequence"/>
</dbReference>
<evidence type="ECO:0000313" key="3">
    <source>
        <dbReference type="Proteomes" id="UP001362999"/>
    </source>
</evidence>
<evidence type="ECO:0000256" key="1">
    <source>
        <dbReference type="SAM" id="MobiDB-lite"/>
    </source>
</evidence>
<dbReference type="AlphaFoldDB" id="A0AAW0A1Q1"/>
<feature type="compositionally biased region" description="Basic and acidic residues" evidence="1">
    <location>
        <begin position="380"/>
        <end position="395"/>
    </location>
</feature>
<feature type="compositionally biased region" description="Polar residues" evidence="1">
    <location>
        <begin position="506"/>
        <end position="520"/>
    </location>
</feature>
<evidence type="ECO:0000313" key="2">
    <source>
        <dbReference type="EMBL" id="KAK6996888.1"/>
    </source>
</evidence>
<feature type="compositionally biased region" description="Low complexity" evidence="1">
    <location>
        <begin position="178"/>
        <end position="192"/>
    </location>
</feature>
<feature type="region of interest" description="Disordered" evidence="1">
    <location>
        <begin position="118"/>
        <end position="363"/>
    </location>
</feature>
<feature type="region of interest" description="Disordered" evidence="1">
    <location>
        <begin position="376"/>
        <end position="395"/>
    </location>
</feature>
<feature type="compositionally biased region" description="Low complexity" evidence="1">
    <location>
        <begin position="215"/>
        <end position="248"/>
    </location>
</feature>
<gene>
    <name evidence="2" type="ORF">R3P38DRAFT_3221376</name>
</gene>
<feature type="compositionally biased region" description="Gly residues" evidence="1">
    <location>
        <begin position="329"/>
        <end position="339"/>
    </location>
</feature>
<keyword evidence="3" id="KW-1185">Reference proteome</keyword>
<dbReference type="EMBL" id="JAWWNJ010000095">
    <property type="protein sequence ID" value="KAK6996888.1"/>
    <property type="molecule type" value="Genomic_DNA"/>
</dbReference>
<name>A0AAW0A1Q1_9AGAR</name>